<keyword evidence="2 12" id="KW-0639">Primosome</keyword>
<evidence type="ECO:0000256" key="2">
    <source>
        <dbReference type="ARBA" id="ARBA00022515"/>
    </source>
</evidence>
<evidence type="ECO:0000256" key="1">
    <source>
        <dbReference type="ARBA" id="ARBA00008428"/>
    </source>
</evidence>
<evidence type="ECO:0000256" key="3">
    <source>
        <dbReference type="ARBA" id="ARBA00022705"/>
    </source>
</evidence>
<dbReference type="RefSeq" id="WP_236966994.1">
    <property type="nucleotide sequence ID" value="NZ_BAAAGR010000001.1"/>
</dbReference>
<dbReference type="GO" id="GO:0006269">
    <property type="term" value="P:DNA replication, synthesis of primer"/>
    <property type="evidence" value="ECO:0007669"/>
    <property type="project" value="UniProtKB-UniRule"/>
</dbReference>
<evidence type="ECO:0000256" key="11">
    <source>
        <dbReference type="NCBIfam" id="TIGR00665"/>
    </source>
</evidence>
<keyword evidence="9" id="KW-0413">Isomerase</keyword>
<dbReference type="GeneID" id="301457437"/>
<dbReference type="PANTHER" id="PTHR30153">
    <property type="entry name" value="REPLICATIVE DNA HELICASE DNAB"/>
    <property type="match status" value="1"/>
</dbReference>
<sequence>MSIADISEERLGGPREYERTPPHDLVAEQSALGGMMLSKDAVADVIESLRGTDFYIPKHEVIFEAILTLYSHGEPTDVVAVTDELIKAGELQRAGGADYLHTLTSIVPTAANAGYYASIVSERALLRRLVEAGTRIVQMGYAGQGEALDLVNTAQAEIYSVTGAEAVEDYVPLNVAVDAAVEDIEAARGRDGQMTGIPTGFSGLDALTNGLHGGQMIVVAARPAMGKSTLALDFARAAAIKANQPTIFFSLEMGRSEIAMRLMSAEAAVPLQNMRKGTLDSRDWTTIASVRGKINDAPLYIDDSPNMTLVEIRAKCRRLKQRVGLKMVVIDYLQLMTSGKRVESRQQEVSEFSRALKLLAKELQVPVIALSQLNRGPEQRADKKPAISDLRESGSIEQDADMVILLHREAAYEKDSPRAGEADLIVAKHRNGPTDTVTVAFQGHFSRFTDMAVGDFG</sequence>
<dbReference type="InterPro" id="IPR007693">
    <property type="entry name" value="DNA_helicase_DnaB-like_N"/>
</dbReference>
<evidence type="ECO:0000313" key="16">
    <source>
        <dbReference type="Proteomes" id="UP001183582"/>
    </source>
</evidence>
<comment type="catalytic activity">
    <reaction evidence="10 12">
        <text>ATP + H2O = ADP + phosphate + H(+)</text>
        <dbReference type="Rhea" id="RHEA:13065"/>
        <dbReference type="ChEBI" id="CHEBI:15377"/>
        <dbReference type="ChEBI" id="CHEBI:15378"/>
        <dbReference type="ChEBI" id="CHEBI:30616"/>
        <dbReference type="ChEBI" id="CHEBI:43474"/>
        <dbReference type="ChEBI" id="CHEBI:456216"/>
        <dbReference type="EC" id="5.6.2.3"/>
    </reaction>
</comment>
<gene>
    <name evidence="15" type="primary">dnaB</name>
    <name evidence="15" type="ORF">KZC50_04370</name>
</gene>
<dbReference type="Gene3D" id="3.40.50.300">
    <property type="entry name" value="P-loop containing nucleotide triphosphate hydrolases"/>
    <property type="match status" value="1"/>
</dbReference>
<dbReference type="CDD" id="cd00984">
    <property type="entry name" value="DnaB_C"/>
    <property type="match status" value="1"/>
</dbReference>
<keyword evidence="7 12" id="KW-0067">ATP-binding</keyword>
<dbReference type="SUPFAM" id="SSF48024">
    <property type="entry name" value="N-terminal domain of DnaB helicase"/>
    <property type="match status" value="1"/>
</dbReference>
<dbReference type="Pfam" id="PF03796">
    <property type="entry name" value="DnaB_C"/>
    <property type="match status" value="1"/>
</dbReference>
<dbReference type="PROSITE" id="PS51199">
    <property type="entry name" value="SF4_HELICASE"/>
    <property type="match status" value="1"/>
</dbReference>
<name>A0AAJ2LXX3_9MICO</name>
<dbReference type="AlphaFoldDB" id="A0AAJ2LXX3"/>
<dbReference type="NCBIfam" id="TIGR00665">
    <property type="entry name" value="DnaB"/>
    <property type="match status" value="1"/>
</dbReference>
<organism evidence="15 16">
    <name type="scientific">Microbacterium aurantiacum</name>
    <dbReference type="NCBI Taxonomy" id="162393"/>
    <lineage>
        <taxon>Bacteria</taxon>
        <taxon>Bacillati</taxon>
        <taxon>Actinomycetota</taxon>
        <taxon>Actinomycetes</taxon>
        <taxon>Micrococcales</taxon>
        <taxon>Microbacteriaceae</taxon>
        <taxon>Microbacterium</taxon>
    </lineage>
</organism>
<evidence type="ECO:0000256" key="13">
    <source>
        <dbReference type="SAM" id="MobiDB-lite"/>
    </source>
</evidence>
<evidence type="ECO:0000256" key="5">
    <source>
        <dbReference type="ARBA" id="ARBA00022801"/>
    </source>
</evidence>
<dbReference type="Pfam" id="PF00772">
    <property type="entry name" value="DnaB"/>
    <property type="match status" value="1"/>
</dbReference>
<dbReference type="GO" id="GO:1990077">
    <property type="term" value="C:primosome complex"/>
    <property type="evidence" value="ECO:0007669"/>
    <property type="project" value="UniProtKB-UniRule"/>
</dbReference>
<dbReference type="GO" id="GO:0043139">
    <property type="term" value="F:5'-3' DNA helicase activity"/>
    <property type="evidence" value="ECO:0007669"/>
    <property type="project" value="UniProtKB-EC"/>
</dbReference>
<comment type="caution">
    <text evidence="15">The sequence shown here is derived from an EMBL/GenBank/DDBJ whole genome shotgun (WGS) entry which is preliminary data.</text>
</comment>
<evidence type="ECO:0000256" key="12">
    <source>
        <dbReference type="RuleBase" id="RU362085"/>
    </source>
</evidence>
<dbReference type="PANTHER" id="PTHR30153:SF2">
    <property type="entry name" value="REPLICATIVE DNA HELICASE"/>
    <property type="match status" value="1"/>
</dbReference>
<dbReference type="SUPFAM" id="SSF52540">
    <property type="entry name" value="P-loop containing nucleoside triphosphate hydrolases"/>
    <property type="match status" value="1"/>
</dbReference>
<keyword evidence="6 12" id="KW-0347">Helicase</keyword>
<feature type="compositionally biased region" description="Basic and acidic residues" evidence="13">
    <location>
        <begin position="7"/>
        <end position="21"/>
    </location>
</feature>
<dbReference type="InterPro" id="IPR007694">
    <property type="entry name" value="DNA_helicase_DnaB-like_C"/>
</dbReference>
<dbReference type="EC" id="5.6.2.3" evidence="11 12"/>
<evidence type="ECO:0000256" key="10">
    <source>
        <dbReference type="ARBA" id="ARBA00048954"/>
    </source>
</evidence>
<dbReference type="GO" id="GO:0005524">
    <property type="term" value="F:ATP binding"/>
    <property type="evidence" value="ECO:0007669"/>
    <property type="project" value="UniProtKB-UniRule"/>
</dbReference>
<dbReference type="InterPro" id="IPR027417">
    <property type="entry name" value="P-loop_NTPase"/>
</dbReference>
<comment type="function">
    <text evidence="12">The main replicative DNA helicase, it participates in initiation and elongation during chromosome replication. Travels ahead of the DNA replisome, separating dsDNA into templates for DNA synthesis. A processive ATP-dependent 5'-3' DNA helicase it has DNA-dependent ATPase activity.</text>
</comment>
<dbReference type="GO" id="GO:0016787">
    <property type="term" value="F:hydrolase activity"/>
    <property type="evidence" value="ECO:0007669"/>
    <property type="project" value="UniProtKB-KW"/>
</dbReference>
<keyword evidence="3 12" id="KW-0235">DNA replication</keyword>
<dbReference type="GO" id="GO:0005829">
    <property type="term" value="C:cytosol"/>
    <property type="evidence" value="ECO:0007669"/>
    <property type="project" value="TreeGrafter"/>
</dbReference>
<reference evidence="15 16" key="1">
    <citation type="submission" date="2021-06" db="EMBL/GenBank/DDBJ databases">
        <title>Genome-based taxonomic framework of Microbacterium strains isolated from marine environment, the description of four new species and reclassification of four preexisting species.</title>
        <authorList>
            <person name="Lee S.D."/>
            <person name="Kim S.-M."/>
            <person name="Byeon Y.-S."/>
            <person name="Yang H.L."/>
            <person name="Kim I.S."/>
        </authorList>
    </citation>
    <scope>NUCLEOTIDE SEQUENCE [LARGE SCALE GENOMIC DNA]</scope>
    <source>
        <strain evidence="15 16">KACC 20514</strain>
    </source>
</reference>
<dbReference type="FunFam" id="3.40.50.300:FF:000351">
    <property type="entry name" value="Replicative DNA helicase"/>
    <property type="match status" value="1"/>
</dbReference>
<dbReference type="InterPro" id="IPR007692">
    <property type="entry name" value="DNA_helicase_DnaB"/>
</dbReference>
<dbReference type="EMBL" id="JAHWXH010000001">
    <property type="protein sequence ID" value="MDS0244843.1"/>
    <property type="molecule type" value="Genomic_DNA"/>
</dbReference>
<feature type="region of interest" description="Disordered" evidence="13">
    <location>
        <begin position="1"/>
        <end position="21"/>
    </location>
</feature>
<keyword evidence="4 12" id="KW-0547">Nucleotide-binding</keyword>
<evidence type="ECO:0000313" key="15">
    <source>
        <dbReference type="EMBL" id="MDS0244843.1"/>
    </source>
</evidence>
<proteinExistence type="inferred from homology"/>
<evidence type="ECO:0000256" key="9">
    <source>
        <dbReference type="ARBA" id="ARBA00023235"/>
    </source>
</evidence>
<evidence type="ECO:0000256" key="7">
    <source>
        <dbReference type="ARBA" id="ARBA00022840"/>
    </source>
</evidence>
<accession>A0AAJ2LXX3</accession>
<protein>
    <recommendedName>
        <fullName evidence="11 12">Replicative DNA helicase</fullName>
        <ecNumber evidence="11 12">5.6.2.3</ecNumber>
    </recommendedName>
</protein>
<comment type="similarity">
    <text evidence="1 12">Belongs to the helicase family. DnaB subfamily.</text>
</comment>
<keyword evidence="5 12" id="KW-0378">Hydrolase</keyword>
<dbReference type="InterPro" id="IPR036185">
    <property type="entry name" value="DNA_heli_DnaB-like_N_sf"/>
</dbReference>
<keyword evidence="8 12" id="KW-0238">DNA-binding</keyword>
<dbReference type="FunFam" id="1.10.860.10:FF:000001">
    <property type="entry name" value="Replicative DNA helicase"/>
    <property type="match status" value="1"/>
</dbReference>
<evidence type="ECO:0000256" key="8">
    <source>
        <dbReference type="ARBA" id="ARBA00023125"/>
    </source>
</evidence>
<dbReference type="InterPro" id="IPR016136">
    <property type="entry name" value="DNA_helicase_N/primase_C"/>
</dbReference>
<feature type="domain" description="SF4 helicase" evidence="14">
    <location>
        <begin position="190"/>
        <end position="455"/>
    </location>
</feature>
<dbReference type="Proteomes" id="UP001183582">
    <property type="component" value="Unassembled WGS sequence"/>
</dbReference>
<evidence type="ECO:0000256" key="6">
    <source>
        <dbReference type="ARBA" id="ARBA00022806"/>
    </source>
</evidence>
<evidence type="ECO:0000259" key="14">
    <source>
        <dbReference type="PROSITE" id="PS51199"/>
    </source>
</evidence>
<dbReference type="Gene3D" id="1.10.860.10">
    <property type="entry name" value="DNAb Helicase, Chain A"/>
    <property type="match status" value="1"/>
</dbReference>
<dbReference type="GO" id="GO:0003677">
    <property type="term" value="F:DNA binding"/>
    <property type="evidence" value="ECO:0007669"/>
    <property type="project" value="UniProtKB-UniRule"/>
</dbReference>
<evidence type="ECO:0000256" key="4">
    <source>
        <dbReference type="ARBA" id="ARBA00022741"/>
    </source>
</evidence>